<evidence type="ECO:0000313" key="3">
    <source>
        <dbReference type="Proteomes" id="UP001066276"/>
    </source>
</evidence>
<feature type="region of interest" description="Disordered" evidence="1">
    <location>
        <begin position="41"/>
        <end position="64"/>
    </location>
</feature>
<dbReference type="EMBL" id="JANPWB010000010">
    <property type="protein sequence ID" value="KAJ1145394.1"/>
    <property type="molecule type" value="Genomic_DNA"/>
</dbReference>
<evidence type="ECO:0000256" key="1">
    <source>
        <dbReference type="SAM" id="MobiDB-lite"/>
    </source>
</evidence>
<accession>A0AAV7QY12</accession>
<name>A0AAV7QY12_PLEWA</name>
<reference evidence="2" key="1">
    <citation type="journal article" date="2022" name="bioRxiv">
        <title>Sequencing and chromosome-scale assembly of the giantPleurodeles waltlgenome.</title>
        <authorList>
            <person name="Brown T."/>
            <person name="Elewa A."/>
            <person name="Iarovenko S."/>
            <person name="Subramanian E."/>
            <person name="Araus A.J."/>
            <person name="Petzold A."/>
            <person name="Susuki M."/>
            <person name="Suzuki K.-i.T."/>
            <person name="Hayashi T."/>
            <person name="Toyoda A."/>
            <person name="Oliveira C."/>
            <person name="Osipova E."/>
            <person name="Leigh N.D."/>
            <person name="Simon A."/>
            <person name="Yun M.H."/>
        </authorList>
    </citation>
    <scope>NUCLEOTIDE SEQUENCE</scope>
    <source>
        <strain evidence="2">20211129_DDA</strain>
        <tissue evidence="2">Liver</tissue>
    </source>
</reference>
<dbReference type="Proteomes" id="UP001066276">
    <property type="component" value="Chromosome 6"/>
</dbReference>
<gene>
    <name evidence="2" type="ORF">NDU88_011681</name>
</gene>
<keyword evidence="3" id="KW-1185">Reference proteome</keyword>
<sequence length="233" mass="26813">MRKDLEALMVNCLKKRKHNEVSFEKKGILCDAETKGVRSGNHERQFYTANDRSSDENDASDQTSNVDEYVLDLSYDENIDEEFGNLLEENSKACKTLKDLMGENPFDPRDVRHPRGKELWPLDHVGVIEITVETRAVSIPKEEDLEDIVPAKDEDSLPIQTRDRSKMINNQSCGSLSLGLFRIMHLIHFDQMCPQDTDKRDTKTILIRIVKNKLGNIHYLLSAKNNIVLEKRE</sequence>
<protein>
    <submittedName>
        <fullName evidence="2">Uncharacterized protein</fullName>
    </submittedName>
</protein>
<proteinExistence type="predicted"/>
<organism evidence="2 3">
    <name type="scientific">Pleurodeles waltl</name>
    <name type="common">Iberian ribbed newt</name>
    <dbReference type="NCBI Taxonomy" id="8319"/>
    <lineage>
        <taxon>Eukaryota</taxon>
        <taxon>Metazoa</taxon>
        <taxon>Chordata</taxon>
        <taxon>Craniata</taxon>
        <taxon>Vertebrata</taxon>
        <taxon>Euteleostomi</taxon>
        <taxon>Amphibia</taxon>
        <taxon>Batrachia</taxon>
        <taxon>Caudata</taxon>
        <taxon>Salamandroidea</taxon>
        <taxon>Salamandridae</taxon>
        <taxon>Pleurodelinae</taxon>
        <taxon>Pleurodeles</taxon>
    </lineage>
</organism>
<comment type="caution">
    <text evidence="2">The sequence shown here is derived from an EMBL/GenBank/DDBJ whole genome shotgun (WGS) entry which is preliminary data.</text>
</comment>
<dbReference type="AlphaFoldDB" id="A0AAV7QY12"/>
<evidence type="ECO:0000313" key="2">
    <source>
        <dbReference type="EMBL" id="KAJ1145394.1"/>
    </source>
</evidence>